<feature type="domain" description="NAD-dependent epimerase/dehydratase" evidence="2">
    <location>
        <begin position="4"/>
        <end position="213"/>
    </location>
</feature>
<dbReference type="AlphaFoldDB" id="A0AAD0TYW1"/>
<evidence type="ECO:0000259" key="3">
    <source>
        <dbReference type="Pfam" id="PF08338"/>
    </source>
</evidence>
<dbReference type="PANTHER" id="PTHR11092">
    <property type="entry name" value="SUGAR NUCLEOTIDE EPIMERASE RELATED"/>
    <property type="match status" value="1"/>
</dbReference>
<dbReference type="EMBL" id="CP033065">
    <property type="protein sequence ID" value="AYM86868.1"/>
    <property type="molecule type" value="Genomic_DNA"/>
</dbReference>
<dbReference type="InterPro" id="IPR036291">
    <property type="entry name" value="NAD(P)-bd_dom_sf"/>
</dbReference>
<dbReference type="Proteomes" id="UP000279995">
    <property type="component" value="Chromosome I"/>
</dbReference>
<dbReference type="SUPFAM" id="SSF51735">
    <property type="entry name" value="NAD(P)-binding Rossmann-fold domains"/>
    <property type="match status" value="1"/>
</dbReference>
<dbReference type="InterPro" id="IPR001509">
    <property type="entry name" value="Epimerase_deHydtase"/>
</dbReference>
<evidence type="ECO:0000259" key="2">
    <source>
        <dbReference type="Pfam" id="PF01370"/>
    </source>
</evidence>
<evidence type="ECO:0000256" key="1">
    <source>
        <dbReference type="ARBA" id="ARBA00009353"/>
    </source>
</evidence>
<evidence type="ECO:0000313" key="5">
    <source>
        <dbReference type="Proteomes" id="UP000279995"/>
    </source>
</evidence>
<dbReference type="InterPro" id="IPR013549">
    <property type="entry name" value="DUF1731"/>
</dbReference>
<dbReference type="NCBIfam" id="TIGR01777">
    <property type="entry name" value="yfcH"/>
    <property type="match status" value="1"/>
</dbReference>
<dbReference type="PANTHER" id="PTHR11092:SF0">
    <property type="entry name" value="EPIMERASE FAMILY PROTEIN SDR39U1"/>
    <property type="match status" value="1"/>
</dbReference>
<sequence length="297" mass="32619">MHIFFTGATGLIGKHLTPFLLHHHKVTVLSRNKTKAHVLLGHNIDVVSTVDEVNFNHVDTVINLAGEPIVNKRWTQTQKQTIKNSRINLTTQISDAILNCSTPPATFISGSAIGYYGRQDDTPVDEDTDDVNNEFSHQLCKEWEHAALKAQSDKTRVCLLRTGIVLSKNGGALSKMLPAFKFFAGGPIGDGEQGMSWIHIDDMIQLILFIIKHTSLCGPINATAPSPVSNKVFSKSLGKALSRPAALTMPSPVLKVLMGEMSDLLTTGQYVIPKKALAHNYRFHFTDIDSALRSLIK</sequence>
<organism evidence="4 5">
    <name type="scientific">Pseudoalteromonas agarivorans</name>
    <dbReference type="NCBI Taxonomy" id="176102"/>
    <lineage>
        <taxon>Bacteria</taxon>
        <taxon>Pseudomonadati</taxon>
        <taxon>Pseudomonadota</taxon>
        <taxon>Gammaproteobacteria</taxon>
        <taxon>Alteromonadales</taxon>
        <taxon>Pseudoalteromonadaceae</taxon>
        <taxon>Pseudoalteromonas</taxon>
    </lineage>
</organism>
<dbReference type="Pfam" id="PF08338">
    <property type="entry name" value="DUF1731"/>
    <property type="match status" value="1"/>
</dbReference>
<dbReference type="RefSeq" id="WP_121637601.1">
    <property type="nucleotide sequence ID" value="NZ_CP033065.1"/>
</dbReference>
<reference evidence="4 5" key="1">
    <citation type="submission" date="2018-10" db="EMBL/GenBank/DDBJ databases">
        <title>Complete Genome Sequence and Transcriptomic Profiles of a Marine Bacterium, Pseudoalteromonas agarivorans Hao 2018.</title>
        <authorList>
            <person name="Hao L."/>
        </authorList>
    </citation>
    <scope>NUCLEOTIDE SEQUENCE [LARGE SCALE GENOMIC DNA]</scope>
    <source>
        <strain evidence="4 5">Hao 2018</strain>
    </source>
</reference>
<evidence type="ECO:0000313" key="4">
    <source>
        <dbReference type="EMBL" id="AYM86868.1"/>
    </source>
</evidence>
<accession>A0AAD0TYW1</accession>
<proteinExistence type="inferred from homology"/>
<feature type="domain" description="DUF1731" evidence="3">
    <location>
        <begin position="249"/>
        <end position="295"/>
    </location>
</feature>
<dbReference type="Gene3D" id="3.40.50.720">
    <property type="entry name" value="NAD(P)-binding Rossmann-like Domain"/>
    <property type="match status" value="1"/>
</dbReference>
<protein>
    <submittedName>
        <fullName evidence="4">TIGR01777 family protein</fullName>
    </submittedName>
</protein>
<gene>
    <name evidence="4" type="ORF">D9T18_09185</name>
</gene>
<dbReference type="InterPro" id="IPR010099">
    <property type="entry name" value="SDR39U1"/>
</dbReference>
<dbReference type="Pfam" id="PF01370">
    <property type="entry name" value="Epimerase"/>
    <property type="match status" value="1"/>
</dbReference>
<name>A0AAD0TYW1_9GAMM</name>
<dbReference type="CDD" id="cd05242">
    <property type="entry name" value="SDR_a8"/>
    <property type="match status" value="1"/>
</dbReference>
<comment type="similarity">
    <text evidence="1">Belongs to the NAD(P)-dependent epimerase/dehydratase family. SDR39U1 subfamily.</text>
</comment>